<dbReference type="OrthoDB" id="6500128at2759"/>
<evidence type="ECO:0000256" key="9">
    <source>
        <dbReference type="SAM" id="MobiDB-lite"/>
    </source>
</evidence>
<dbReference type="Gene3D" id="1.20.1560.10">
    <property type="entry name" value="ABC transporter type 1, transmembrane domain"/>
    <property type="match status" value="2"/>
</dbReference>
<evidence type="ECO:0000256" key="7">
    <source>
        <dbReference type="ARBA" id="ARBA00022989"/>
    </source>
</evidence>
<dbReference type="Proteomes" id="UP000515158">
    <property type="component" value="Unplaced"/>
</dbReference>
<dbReference type="Pfam" id="PF00664">
    <property type="entry name" value="ABC_membrane"/>
    <property type="match status" value="2"/>
</dbReference>
<keyword evidence="5" id="KW-0547">Nucleotide-binding</keyword>
<dbReference type="GO" id="GO:0016887">
    <property type="term" value="F:ATP hydrolysis activity"/>
    <property type="evidence" value="ECO:0007669"/>
    <property type="project" value="InterPro"/>
</dbReference>
<feature type="transmembrane region" description="Helical" evidence="10">
    <location>
        <begin position="1306"/>
        <end position="1326"/>
    </location>
</feature>
<evidence type="ECO:0000259" key="12">
    <source>
        <dbReference type="PROSITE" id="PS50929"/>
    </source>
</evidence>
<feature type="transmembrane region" description="Helical" evidence="10">
    <location>
        <begin position="1171"/>
        <end position="1203"/>
    </location>
</feature>
<dbReference type="Pfam" id="PF00005">
    <property type="entry name" value="ABC_tran"/>
    <property type="match status" value="2"/>
</dbReference>
<proteinExistence type="predicted"/>
<dbReference type="GO" id="GO:0005524">
    <property type="term" value="F:ATP binding"/>
    <property type="evidence" value="ECO:0007669"/>
    <property type="project" value="UniProtKB-KW"/>
</dbReference>
<dbReference type="FunFam" id="1.20.1560.10:FF:000006">
    <property type="entry name" value="ATP-binding cassette, sub-family C (CFTR/MRP), member 9"/>
    <property type="match status" value="1"/>
</dbReference>
<evidence type="ECO:0000313" key="14">
    <source>
        <dbReference type="RefSeq" id="XP_034239811.1"/>
    </source>
</evidence>
<dbReference type="PANTHER" id="PTHR24223:SF461">
    <property type="entry name" value="ATP-BINDING CASSETTE SUB-FAMILY C MEMBER SUR"/>
    <property type="match status" value="1"/>
</dbReference>
<evidence type="ECO:0000256" key="2">
    <source>
        <dbReference type="ARBA" id="ARBA00022448"/>
    </source>
</evidence>
<dbReference type="FunFam" id="1.20.1560.10:FF:000013">
    <property type="entry name" value="ABC transporter C family member 2"/>
    <property type="match status" value="1"/>
</dbReference>
<feature type="transmembrane region" description="Helical" evidence="10">
    <location>
        <begin position="1279"/>
        <end position="1300"/>
    </location>
</feature>
<dbReference type="FunFam" id="3.40.50.300:FF:000838">
    <property type="entry name" value="ABC multidrug transporter (Eurofung)"/>
    <property type="match status" value="1"/>
</dbReference>
<name>A0A6P8YS08_THRPL</name>
<keyword evidence="13" id="KW-1185">Reference proteome</keyword>
<reference evidence="14" key="1">
    <citation type="submission" date="2025-08" db="UniProtKB">
        <authorList>
            <consortium name="RefSeq"/>
        </authorList>
    </citation>
    <scope>IDENTIFICATION</scope>
    <source>
        <tissue evidence="14">Total insect</tissue>
    </source>
</reference>
<dbReference type="PROSITE" id="PS50893">
    <property type="entry name" value="ABC_TRANSPORTER_2"/>
    <property type="match status" value="2"/>
</dbReference>
<evidence type="ECO:0000256" key="5">
    <source>
        <dbReference type="ARBA" id="ARBA00022741"/>
    </source>
</evidence>
<evidence type="ECO:0000256" key="3">
    <source>
        <dbReference type="ARBA" id="ARBA00022692"/>
    </source>
</evidence>
<feature type="compositionally biased region" description="Polar residues" evidence="9">
    <location>
        <begin position="290"/>
        <end position="302"/>
    </location>
</feature>
<feature type="compositionally biased region" description="Basic and acidic residues" evidence="9">
    <location>
        <begin position="537"/>
        <end position="549"/>
    </location>
</feature>
<evidence type="ECO:0000313" key="13">
    <source>
        <dbReference type="Proteomes" id="UP000515158"/>
    </source>
</evidence>
<feature type="transmembrane region" description="Helical" evidence="10">
    <location>
        <begin position="431"/>
        <end position="458"/>
    </location>
</feature>
<dbReference type="InParanoid" id="A0A6P8YS08"/>
<dbReference type="Gene3D" id="3.40.50.300">
    <property type="entry name" value="P-loop containing nucleotide triphosphate hydrolases"/>
    <property type="match status" value="2"/>
</dbReference>
<keyword evidence="6 14" id="KW-0067">ATP-binding</keyword>
<gene>
    <name evidence="14" type="primary">LOC117644432</name>
</gene>
<keyword evidence="3 10" id="KW-0812">Transmembrane</keyword>
<dbReference type="InterPro" id="IPR036640">
    <property type="entry name" value="ABC1_TM_sf"/>
</dbReference>
<dbReference type="SUPFAM" id="SSF52540">
    <property type="entry name" value="P-loop containing nucleoside triphosphate hydrolases"/>
    <property type="match status" value="2"/>
</dbReference>
<dbReference type="CDD" id="cd03250">
    <property type="entry name" value="ABCC_MRP_domain1"/>
    <property type="match status" value="1"/>
</dbReference>
<feature type="transmembrane region" description="Helical" evidence="10">
    <location>
        <begin position="323"/>
        <end position="344"/>
    </location>
</feature>
<evidence type="ECO:0000256" key="1">
    <source>
        <dbReference type="ARBA" id="ARBA00004141"/>
    </source>
</evidence>
<keyword evidence="4" id="KW-0677">Repeat</keyword>
<dbReference type="CDD" id="cd18602">
    <property type="entry name" value="ABC_6TM_SUR1_D2_like"/>
    <property type="match status" value="1"/>
</dbReference>
<keyword evidence="2" id="KW-0813">Transport</keyword>
<dbReference type="CDD" id="cd03244">
    <property type="entry name" value="ABCC_MRP_domain2"/>
    <property type="match status" value="1"/>
</dbReference>
<evidence type="ECO:0000256" key="6">
    <source>
        <dbReference type="ARBA" id="ARBA00022840"/>
    </source>
</evidence>
<keyword evidence="7 10" id="KW-1133">Transmembrane helix</keyword>
<feature type="transmembrane region" description="Helical" evidence="10">
    <location>
        <begin position="1090"/>
        <end position="1110"/>
    </location>
</feature>
<keyword evidence="8 10" id="KW-0472">Membrane</keyword>
<dbReference type="PROSITE" id="PS50929">
    <property type="entry name" value="ABC_TM1F"/>
    <property type="match status" value="2"/>
</dbReference>
<feature type="transmembrane region" description="Helical" evidence="10">
    <location>
        <begin position="350"/>
        <end position="370"/>
    </location>
</feature>
<feature type="domain" description="ABC transporter" evidence="11">
    <location>
        <begin position="582"/>
        <end position="808"/>
    </location>
</feature>
<dbReference type="FunFam" id="3.40.50.300:FF:000997">
    <property type="entry name" value="Multidrug resistance-associated protein 1"/>
    <property type="match status" value="1"/>
</dbReference>
<feature type="domain" description="ABC transmembrane type-1" evidence="12">
    <location>
        <begin position="145"/>
        <end position="494"/>
    </location>
</feature>
<protein>
    <submittedName>
        <fullName evidence="14">ATP-binding cassette sub-family C member Sur</fullName>
    </submittedName>
</protein>
<evidence type="ECO:0000256" key="4">
    <source>
        <dbReference type="ARBA" id="ARBA00022737"/>
    </source>
</evidence>
<feature type="transmembrane region" description="Helical" evidence="10">
    <location>
        <begin position="478"/>
        <end position="498"/>
    </location>
</feature>
<sequence>MAAARILTVMQMVVWGGASFAYMRPLLGCASGGLYALAAAVDLAALRQSGKHLEEEDLFCAGFSSYRYDEASLYSKATFSWLTPLLRLGNTSPLELEDLGRIPHQESTAVHFEKFQTIYNSIKETRRDPVALWRCFFNGSWKMLALSGVFKLSGDMVGFIGPMGISVIVSYVQKPPGAKPTQGTDEQVGSYVSVAEFFSNGYVMGVLVFLSALAQGTFSQSCTHLINVEGIRIKAALQAMIYDKSLRLPLWSFSQEDCDELQKDTCASDESPLGKVQPTKKREKSIPSGDDTTSSPQSASTSHTDFGTIINLISEDTYNVMSFVWICHYVWAIPVKIAALMFLLHYQLGISALIGAVLCVAVMTPLQFAIGKKMSANSKSISEANDERLRRINEVVHGIKVIKLSSWEEQYEKKVQLARNRELRLLNVDSLHWAVMTFLTHASSAIVTLVTFGIYMMVEKAPLPTANVFASLALFNQLTVPLFIFPITVPIIISAMVSTKRLEAFFSKPETANVLEYETDGNPFVFSCAASAAGGMKEPEEDKDGHEGEPNSTGDYLSPAIEHDSEAKVPATISTAGRGSVVSISDGNFSWSSGHVLHLNDVTVPKGVITLVVGAIGSGKTSLLLALLGEMSSSDGRYPVKWSQDSSVAYCSQKPWLLNANVRENILFGQPMRRRRYGEVIAACALQPDLDILPAQDLTEIGERGINLSGGQKHRVAIARALYSNATTVLMDDPLSALDHQVGQHLVQEGFLKLLKQRGRTVILATHCLSLLNQADYIIVMESGKVSTQGTLSKIQAERPDLGQAWQQALTVSLDDLDDPKAAAVDSPHDVVLRGERTARERWQLVRLVSRIGLQRTEVVSPQRHFRRFSRRQSRSLYRTNHCTHSFPVPEYAAPPANPLHDSVAWEKPLRRTRSTIATVPAAWRRKVTRVASLRPRDMAQCPSRAWTTQSSLVERKISSTLPPAPEGLVSSSRRSSSATETQVYTAEYTYYAETDADDSATEVTIEQGDRQSIVEAGRKNGRVPQRVYYTYAKACTIPVAVAYFLSTLSWQGLRVCTDFWLSDWTAYNGTTPDTNQDKKHFQMEMLKYLFIYSALSVVTMLLSLSSNLVGQLAGARARHWLHQNLLSNLLRSPVKFFDMTPIGRVIDRLSTDIAVIDKKLATSIQRLMQFLSLCVSAIVVNAILSPWFLLPALPMCLVYYIIQHFYRVSTRELHRLDSMTRAPVSSFFSETLGGLATVRAFGQKSRFMELMLERMDINTNTFLVLSAANRWLGVALDYMGGTIVLVSIIGSLTAAHFYPQAVSPSLVGLAINYTLLVPIYLNWVVKFLADVEMYMGSVERVQQYAEMEMEDYNTQGLQVSATWPERGDIVFKGVSLRYDENRDPVVKNINLHIPAGQKVGVCGRTGSGKSSLVMSLFRMLDVSEGCITMDGVDISKLPLQLLRSRLSVIPQDIVMFSGTIRDNLDPNGFYSDDKIWESLAVAQLKSMVEALPGGLSAVLKEGGENLSVGTRQLFCLARAILQNAAVLVMDEATSSVDPTTENAFLSVALSAFAHRTVLIIAHRLSTLLDCDRIIVLENGKVTEDGSPSQLLRFDNGIFSLMLQAASQLTS</sequence>
<feature type="domain" description="ABC transmembrane type-1" evidence="12">
    <location>
        <begin position="1042"/>
        <end position="1334"/>
    </location>
</feature>
<dbReference type="PANTHER" id="PTHR24223">
    <property type="entry name" value="ATP-BINDING CASSETTE SUB-FAMILY C"/>
    <property type="match status" value="1"/>
</dbReference>
<dbReference type="KEGG" id="tpal:117644432"/>
<dbReference type="GO" id="GO:0140359">
    <property type="term" value="F:ABC-type transporter activity"/>
    <property type="evidence" value="ECO:0007669"/>
    <property type="project" value="InterPro"/>
</dbReference>
<dbReference type="SUPFAM" id="SSF90123">
    <property type="entry name" value="ABC transporter transmembrane region"/>
    <property type="match status" value="2"/>
</dbReference>
<feature type="region of interest" description="Disordered" evidence="9">
    <location>
        <begin position="264"/>
        <end position="302"/>
    </location>
</feature>
<accession>A0A6P8YS08</accession>
<dbReference type="GO" id="GO:0016020">
    <property type="term" value="C:membrane"/>
    <property type="evidence" value="ECO:0007669"/>
    <property type="project" value="UniProtKB-SubCell"/>
</dbReference>
<dbReference type="SMART" id="SM00382">
    <property type="entry name" value="AAA"/>
    <property type="match status" value="2"/>
</dbReference>
<dbReference type="InterPro" id="IPR011527">
    <property type="entry name" value="ABC1_TM_dom"/>
</dbReference>
<dbReference type="RefSeq" id="XP_034239811.1">
    <property type="nucleotide sequence ID" value="XM_034383920.1"/>
</dbReference>
<feature type="domain" description="ABC transporter" evidence="11">
    <location>
        <begin position="1370"/>
        <end position="1604"/>
    </location>
</feature>
<feature type="region of interest" description="Disordered" evidence="9">
    <location>
        <begin position="535"/>
        <end position="559"/>
    </location>
</feature>
<dbReference type="CDD" id="cd18591">
    <property type="entry name" value="ABC_6TM_SUR1_D1_like"/>
    <property type="match status" value="1"/>
</dbReference>
<evidence type="ECO:0000259" key="11">
    <source>
        <dbReference type="PROSITE" id="PS50893"/>
    </source>
</evidence>
<dbReference type="InterPro" id="IPR003439">
    <property type="entry name" value="ABC_transporter-like_ATP-bd"/>
</dbReference>
<dbReference type="InterPro" id="IPR050173">
    <property type="entry name" value="ABC_transporter_C-like"/>
</dbReference>
<comment type="subcellular location">
    <subcellularLocation>
        <location evidence="1">Membrane</location>
        <topology evidence="1">Multi-pass membrane protein</topology>
    </subcellularLocation>
</comment>
<dbReference type="InterPro" id="IPR003593">
    <property type="entry name" value="AAA+_ATPase"/>
</dbReference>
<evidence type="ECO:0000256" key="10">
    <source>
        <dbReference type="SAM" id="Phobius"/>
    </source>
</evidence>
<evidence type="ECO:0000256" key="8">
    <source>
        <dbReference type="ARBA" id="ARBA00023136"/>
    </source>
</evidence>
<dbReference type="GeneID" id="117644432"/>
<dbReference type="CTD" id="34350"/>
<organism evidence="14">
    <name type="scientific">Thrips palmi</name>
    <name type="common">Melon thrips</name>
    <dbReference type="NCBI Taxonomy" id="161013"/>
    <lineage>
        <taxon>Eukaryota</taxon>
        <taxon>Metazoa</taxon>
        <taxon>Ecdysozoa</taxon>
        <taxon>Arthropoda</taxon>
        <taxon>Hexapoda</taxon>
        <taxon>Insecta</taxon>
        <taxon>Pterygota</taxon>
        <taxon>Neoptera</taxon>
        <taxon>Paraneoptera</taxon>
        <taxon>Thysanoptera</taxon>
        <taxon>Terebrantia</taxon>
        <taxon>Thripoidea</taxon>
        <taxon>Thripidae</taxon>
        <taxon>Thrips</taxon>
    </lineage>
</organism>
<dbReference type="InterPro" id="IPR027417">
    <property type="entry name" value="P-loop_NTPase"/>
</dbReference>